<proteinExistence type="predicted"/>
<keyword evidence="2" id="KW-1185">Reference proteome</keyword>
<protein>
    <submittedName>
        <fullName evidence="1">Uncharacterized protein</fullName>
    </submittedName>
</protein>
<accession>A0AA35QSQ6</accession>
<organism evidence="1 2">
    <name type="scientific">Geodia barretti</name>
    <name type="common">Barrett's horny sponge</name>
    <dbReference type="NCBI Taxonomy" id="519541"/>
    <lineage>
        <taxon>Eukaryota</taxon>
        <taxon>Metazoa</taxon>
        <taxon>Porifera</taxon>
        <taxon>Demospongiae</taxon>
        <taxon>Heteroscleromorpha</taxon>
        <taxon>Tetractinellida</taxon>
        <taxon>Astrophorina</taxon>
        <taxon>Geodiidae</taxon>
        <taxon>Geodia</taxon>
    </lineage>
</organism>
<comment type="caution">
    <text evidence="1">The sequence shown here is derived from an EMBL/GenBank/DDBJ whole genome shotgun (WGS) entry which is preliminary data.</text>
</comment>
<gene>
    <name evidence="1" type="ORF">GBAR_LOCUS367</name>
</gene>
<dbReference type="EMBL" id="CASHTH010000044">
    <property type="protein sequence ID" value="CAI7989922.1"/>
    <property type="molecule type" value="Genomic_DNA"/>
</dbReference>
<evidence type="ECO:0000313" key="1">
    <source>
        <dbReference type="EMBL" id="CAI7989922.1"/>
    </source>
</evidence>
<reference evidence="1" key="1">
    <citation type="submission" date="2023-03" db="EMBL/GenBank/DDBJ databases">
        <authorList>
            <person name="Steffen K."/>
            <person name="Cardenas P."/>
        </authorList>
    </citation>
    <scope>NUCLEOTIDE SEQUENCE</scope>
</reference>
<sequence length="35" mass="3685">MACQSVIISSDTMVVINPNTVRFGCPPGALSMEES</sequence>
<name>A0AA35QSQ6_GEOBA</name>
<dbReference type="Proteomes" id="UP001174909">
    <property type="component" value="Unassembled WGS sequence"/>
</dbReference>
<evidence type="ECO:0000313" key="2">
    <source>
        <dbReference type="Proteomes" id="UP001174909"/>
    </source>
</evidence>
<dbReference type="AlphaFoldDB" id="A0AA35QSQ6"/>